<name>A0A1S6HKU1_9GAMM</name>
<dbReference type="SUPFAM" id="SSF54427">
    <property type="entry name" value="NTF2-like"/>
    <property type="match status" value="1"/>
</dbReference>
<dbReference type="Proteomes" id="UP000189545">
    <property type="component" value="Chromosome"/>
</dbReference>
<keyword evidence="1" id="KW-0732">Signal</keyword>
<dbReference type="STRING" id="225848.Sps_00941"/>
<accession>A0A1S6HKU1</accession>
<feature type="signal peptide" evidence="1">
    <location>
        <begin position="1"/>
        <end position="20"/>
    </location>
</feature>
<evidence type="ECO:0000256" key="1">
    <source>
        <dbReference type="SAM" id="SignalP"/>
    </source>
</evidence>
<gene>
    <name evidence="2" type="ORF">Sps_00941</name>
</gene>
<protein>
    <recommendedName>
        <fullName evidence="4">DUF4440 domain-containing protein</fullName>
    </recommendedName>
</protein>
<sequence>MNLVKTLLLLVSFFVVNAKADAPLEYPKPQSPDELHSLFAQYFDAKDLNGLTTLFAANATFILDRDGRRATGHKEIAKALKPYLSFDSKMQTLSKSIHINGNIALIRSQWKLADSDISGTALEVMTFQQGGWVYLIDNPNGF</sequence>
<dbReference type="OrthoDB" id="7375616at2"/>
<proteinExistence type="predicted"/>
<evidence type="ECO:0008006" key="4">
    <source>
        <dbReference type="Google" id="ProtNLM"/>
    </source>
</evidence>
<keyword evidence="3" id="KW-1185">Reference proteome</keyword>
<evidence type="ECO:0000313" key="2">
    <source>
        <dbReference type="EMBL" id="AQS36130.1"/>
    </source>
</evidence>
<evidence type="ECO:0000313" key="3">
    <source>
        <dbReference type="Proteomes" id="UP000189545"/>
    </source>
</evidence>
<dbReference type="InterPro" id="IPR032710">
    <property type="entry name" value="NTF2-like_dom_sf"/>
</dbReference>
<dbReference type="KEGG" id="spsw:Sps_00941"/>
<dbReference type="EMBL" id="CP014782">
    <property type="protein sequence ID" value="AQS36130.1"/>
    <property type="molecule type" value="Genomic_DNA"/>
</dbReference>
<feature type="chain" id="PRO_5012932957" description="DUF4440 domain-containing protein" evidence="1">
    <location>
        <begin position="21"/>
        <end position="142"/>
    </location>
</feature>
<dbReference type="RefSeq" id="WP_077751461.1">
    <property type="nucleotide sequence ID" value="NZ_CP014782.1"/>
</dbReference>
<dbReference type="AlphaFoldDB" id="A0A1S6HKU1"/>
<reference evidence="2 3" key="1">
    <citation type="submission" date="2016-03" db="EMBL/GenBank/DDBJ databases">
        <title>Complete genome sequence of Shewanella psychrophila WP2, a deep sea bacterium isolated from west Pacific sediment.</title>
        <authorList>
            <person name="Xu G."/>
            <person name="Jian H."/>
        </authorList>
    </citation>
    <scope>NUCLEOTIDE SEQUENCE [LARGE SCALE GENOMIC DNA]</scope>
    <source>
        <strain evidence="2 3">WP2</strain>
    </source>
</reference>
<organism evidence="2 3">
    <name type="scientific">Shewanella psychrophila</name>
    <dbReference type="NCBI Taxonomy" id="225848"/>
    <lineage>
        <taxon>Bacteria</taxon>
        <taxon>Pseudomonadati</taxon>
        <taxon>Pseudomonadota</taxon>
        <taxon>Gammaproteobacteria</taxon>
        <taxon>Alteromonadales</taxon>
        <taxon>Shewanellaceae</taxon>
        <taxon>Shewanella</taxon>
    </lineage>
</organism>
<dbReference type="Gene3D" id="3.10.450.50">
    <property type="match status" value="1"/>
</dbReference>